<accession>A0A511R177</accession>
<evidence type="ECO:0000313" key="1">
    <source>
        <dbReference type="EMBL" id="GEM83364.1"/>
    </source>
</evidence>
<dbReference type="OrthoDB" id="27582at2"/>
<proteinExistence type="predicted"/>
<evidence type="ECO:0000313" key="2">
    <source>
        <dbReference type="Proteomes" id="UP000321197"/>
    </source>
</evidence>
<comment type="caution">
    <text evidence="1">The sequence shown here is derived from an EMBL/GenBank/DDBJ whole genome shotgun (WGS) entry which is preliminary data.</text>
</comment>
<dbReference type="EMBL" id="BJXL01000041">
    <property type="protein sequence ID" value="GEM83364.1"/>
    <property type="molecule type" value="Genomic_DNA"/>
</dbReference>
<protein>
    <submittedName>
        <fullName evidence="1">Uncharacterized protein</fullName>
    </submittedName>
</protein>
<dbReference type="RefSeq" id="WP_119341526.1">
    <property type="nucleotide sequence ID" value="NZ_BJXL01000041.1"/>
</dbReference>
<gene>
    <name evidence="1" type="ORF">MHY01S_15300</name>
</gene>
<dbReference type="Proteomes" id="UP000321197">
    <property type="component" value="Unassembled WGS sequence"/>
</dbReference>
<sequence>MKPPAGLFAHLEDDNNYDNLKLVLSDGVGEEVLWLSALELAEGLAHLEEDDLLDPSESAWSHEAVEVPEVHISPYGVARRSPRLEGAYRAAQVELYNPSGLLLLRRVVEDGGDVLEMTTPNGSVYTLDYQQVRAYLRLLLPH</sequence>
<dbReference type="AlphaFoldDB" id="A0A511R177"/>
<organism evidence="1 2">
    <name type="scientific">Meiothermus hypogaeus NBRC 106114</name>
    <dbReference type="NCBI Taxonomy" id="1227553"/>
    <lineage>
        <taxon>Bacteria</taxon>
        <taxon>Thermotogati</taxon>
        <taxon>Deinococcota</taxon>
        <taxon>Deinococci</taxon>
        <taxon>Thermales</taxon>
        <taxon>Thermaceae</taxon>
        <taxon>Meiothermus</taxon>
    </lineage>
</organism>
<reference evidence="1 2" key="1">
    <citation type="submission" date="2019-07" db="EMBL/GenBank/DDBJ databases">
        <title>Whole genome shotgun sequence of Meiothermus hypogaeus NBRC 106114.</title>
        <authorList>
            <person name="Hosoyama A."/>
            <person name="Uohara A."/>
            <person name="Ohji S."/>
            <person name="Ichikawa N."/>
        </authorList>
    </citation>
    <scope>NUCLEOTIDE SEQUENCE [LARGE SCALE GENOMIC DNA]</scope>
    <source>
        <strain evidence="1 2">NBRC 106114</strain>
    </source>
</reference>
<name>A0A511R177_9DEIN</name>